<dbReference type="Pfam" id="PF00300">
    <property type="entry name" value="His_Phos_1"/>
    <property type="match status" value="1"/>
</dbReference>
<protein>
    <submittedName>
        <fullName evidence="4">Histidine phosphatase family protein</fullName>
    </submittedName>
    <submittedName>
        <fullName evidence="3">Phosphoglycerate mutase</fullName>
        <ecNumber evidence="3">5.4.2.12</ecNumber>
    </submittedName>
</protein>
<dbReference type="SMART" id="SM00855">
    <property type="entry name" value="PGAM"/>
    <property type="match status" value="1"/>
</dbReference>
<dbReference type="CDD" id="cd07067">
    <property type="entry name" value="HP_PGM_like"/>
    <property type="match status" value="1"/>
</dbReference>
<dbReference type="InterPro" id="IPR013078">
    <property type="entry name" value="His_Pase_superF_clade-1"/>
</dbReference>
<dbReference type="GO" id="GO:0005737">
    <property type="term" value="C:cytoplasm"/>
    <property type="evidence" value="ECO:0007669"/>
    <property type="project" value="TreeGrafter"/>
</dbReference>
<dbReference type="SUPFAM" id="SSF53254">
    <property type="entry name" value="Phosphoglycerate mutase-like"/>
    <property type="match status" value="1"/>
</dbReference>
<keyword evidence="6" id="KW-1185">Reference proteome</keyword>
<dbReference type="RefSeq" id="WP_139404150.1">
    <property type="nucleotide sequence ID" value="NZ_JACHEW010000017.1"/>
</dbReference>
<keyword evidence="2 3" id="KW-0413">Isomerase</keyword>
<evidence type="ECO:0000313" key="6">
    <source>
        <dbReference type="Proteomes" id="UP000629870"/>
    </source>
</evidence>
<dbReference type="Gene3D" id="3.40.50.1240">
    <property type="entry name" value="Phosphoglycerate mutase-like"/>
    <property type="match status" value="1"/>
</dbReference>
<reference evidence="4 5" key="1">
    <citation type="submission" date="2019-06" db="EMBL/GenBank/DDBJ databases">
        <title>Genome sequence of Deinococcus radiopugnans ATCC 19172.</title>
        <authorList>
            <person name="Maclea K.S."/>
            <person name="Maynard C.R."/>
        </authorList>
    </citation>
    <scope>NUCLEOTIDE SEQUENCE [LARGE SCALE GENOMIC DNA]</scope>
    <source>
        <strain evidence="4 5">ATCC 19172</strain>
    </source>
</reference>
<dbReference type="OrthoDB" id="64342at2"/>
<gene>
    <name evidence="4" type="ORF">FHR04_15150</name>
    <name evidence="3" type="ORF">HNQ04_002941</name>
</gene>
<dbReference type="InterPro" id="IPR050275">
    <property type="entry name" value="PGM_Phosphatase"/>
</dbReference>
<dbReference type="EC" id="5.4.2.12" evidence="3"/>
<sequence>MTSSRLFLARHGQTSGNVAGILRGADSRHDELTAEGEAQALALADKIAALDPDSPRVYASTYTRTQQTAAPIAQLLGVPVTVLDGIQEIDPGEWRGRPYSDLKTHFDELIGPDDRVSFPGGESQGEVADRFEAALHTVLARPGTPIVVSHGGALTSVLIRLLRLPVVESWRSGRFAPENAGVSELCRTVHGWQIKK</sequence>
<proteinExistence type="predicted"/>
<dbReference type="EMBL" id="JACHEW010000017">
    <property type="protein sequence ID" value="MBB6017672.1"/>
    <property type="molecule type" value="Genomic_DNA"/>
</dbReference>
<evidence type="ECO:0000256" key="2">
    <source>
        <dbReference type="ARBA" id="ARBA00023235"/>
    </source>
</evidence>
<dbReference type="InterPro" id="IPR001345">
    <property type="entry name" value="PG/BPGM_mutase_AS"/>
</dbReference>
<dbReference type="PANTHER" id="PTHR48100">
    <property type="entry name" value="BROAD-SPECIFICITY PHOSPHATASE YOR283W-RELATED"/>
    <property type="match status" value="1"/>
</dbReference>
<organism evidence="4 5">
    <name type="scientific">Deinococcus radiopugnans ATCC 19172</name>
    <dbReference type="NCBI Taxonomy" id="585398"/>
    <lineage>
        <taxon>Bacteria</taxon>
        <taxon>Thermotogati</taxon>
        <taxon>Deinococcota</taxon>
        <taxon>Deinococci</taxon>
        <taxon>Deinococcales</taxon>
        <taxon>Deinococcaceae</taxon>
        <taxon>Deinococcus</taxon>
    </lineage>
</organism>
<reference evidence="3 6" key="2">
    <citation type="submission" date="2020-08" db="EMBL/GenBank/DDBJ databases">
        <title>Genomic Encyclopedia of Type Strains, Phase IV (KMG-IV): sequencing the most valuable type-strain genomes for metagenomic binning, comparative biology and taxonomic classification.</title>
        <authorList>
            <person name="Goeker M."/>
        </authorList>
    </citation>
    <scope>NUCLEOTIDE SEQUENCE [LARGE SCALE GENOMIC DNA]</scope>
    <source>
        <strain evidence="3 6">DSM 12027</strain>
    </source>
</reference>
<evidence type="ECO:0000313" key="4">
    <source>
        <dbReference type="EMBL" id="TNM69254.1"/>
    </source>
</evidence>
<keyword evidence="1" id="KW-0324">Glycolysis</keyword>
<evidence type="ECO:0000313" key="5">
    <source>
        <dbReference type="Proteomes" id="UP000313988"/>
    </source>
</evidence>
<comment type="caution">
    <text evidence="4">The sequence shown here is derived from an EMBL/GenBank/DDBJ whole genome shotgun (WGS) entry which is preliminary data.</text>
</comment>
<dbReference type="Proteomes" id="UP000629870">
    <property type="component" value="Unassembled WGS sequence"/>
</dbReference>
<evidence type="ECO:0000256" key="1">
    <source>
        <dbReference type="ARBA" id="ARBA00023152"/>
    </source>
</evidence>
<dbReference type="AlphaFoldDB" id="A0A5C4Y1T1"/>
<dbReference type="PROSITE" id="PS00175">
    <property type="entry name" value="PG_MUTASE"/>
    <property type="match status" value="1"/>
</dbReference>
<dbReference type="Proteomes" id="UP000313988">
    <property type="component" value="Unassembled WGS sequence"/>
</dbReference>
<accession>A0A5C4Y1T1</accession>
<dbReference type="GO" id="GO:0004619">
    <property type="term" value="F:phosphoglycerate mutase activity"/>
    <property type="evidence" value="ECO:0007669"/>
    <property type="project" value="UniProtKB-EC"/>
</dbReference>
<dbReference type="InterPro" id="IPR029033">
    <property type="entry name" value="His_PPase_superfam"/>
</dbReference>
<dbReference type="GO" id="GO:0016791">
    <property type="term" value="F:phosphatase activity"/>
    <property type="evidence" value="ECO:0007669"/>
    <property type="project" value="TreeGrafter"/>
</dbReference>
<name>A0A5C4Y1T1_9DEIO</name>
<evidence type="ECO:0000313" key="3">
    <source>
        <dbReference type="EMBL" id="MBB6017672.1"/>
    </source>
</evidence>
<dbReference type="EMBL" id="VDMO01000018">
    <property type="protein sequence ID" value="TNM69254.1"/>
    <property type="molecule type" value="Genomic_DNA"/>
</dbReference>
<dbReference type="PANTHER" id="PTHR48100:SF1">
    <property type="entry name" value="HISTIDINE PHOSPHATASE FAMILY PROTEIN-RELATED"/>
    <property type="match status" value="1"/>
</dbReference>